<organism evidence="3 5">
    <name type="scientific">Aspergillus hiratsukae</name>
    <dbReference type="NCBI Taxonomy" id="1194566"/>
    <lineage>
        <taxon>Eukaryota</taxon>
        <taxon>Fungi</taxon>
        <taxon>Dikarya</taxon>
        <taxon>Ascomycota</taxon>
        <taxon>Pezizomycotina</taxon>
        <taxon>Eurotiomycetes</taxon>
        <taxon>Eurotiomycetidae</taxon>
        <taxon>Eurotiales</taxon>
        <taxon>Aspergillaceae</taxon>
        <taxon>Aspergillus</taxon>
        <taxon>Aspergillus subgen. Fumigati</taxon>
    </lineage>
</organism>
<evidence type="ECO:0000259" key="2">
    <source>
        <dbReference type="Pfam" id="PF00561"/>
    </source>
</evidence>
<dbReference type="EMBL" id="JACBAF010002164">
    <property type="protein sequence ID" value="KAF7165598.1"/>
    <property type="molecule type" value="Genomic_DNA"/>
</dbReference>
<dbReference type="Gene3D" id="3.40.50.1820">
    <property type="entry name" value="alpha/beta hydrolase"/>
    <property type="match status" value="1"/>
</dbReference>
<name>A0A8H6P9R0_9EURO</name>
<comment type="caution">
    <text evidence="3">The sequence shown here is derived from an EMBL/GenBank/DDBJ whole genome shotgun (WGS) entry which is preliminary data.</text>
</comment>
<evidence type="ECO:0000256" key="1">
    <source>
        <dbReference type="SAM" id="SignalP"/>
    </source>
</evidence>
<reference evidence="3" key="1">
    <citation type="submission" date="2020-06" db="EMBL/GenBank/DDBJ databases">
        <title>Draft genome sequences of strains closely related to Aspergillus parafelis and Aspergillus hiratsukae.</title>
        <authorList>
            <person name="Dos Santos R.A.C."/>
            <person name="Rivero-Menendez O."/>
            <person name="Steenwyk J.L."/>
            <person name="Mead M.E."/>
            <person name="Goldman G.H."/>
            <person name="Alastruey-Izquierdo A."/>
            <person name="Rokas A."/>
        </authorList>
    </citation>
    <scope>NUCLEOTIDE SEQUENCE</scope>
    <source>
        <strain evidence="3">CNM-CM5793</strain>
        <strain evidence="4">CNM-CM6106</strain>
    </source>
</reference>
<dbReference type="SUPFAM" id="SSF53474">
    <property type="entry name" value="alpha/beta-Hydrolases"/>
    <property type="match status" value="1"/>
</dbReference>
<dbReference type="AlphaFoldDB" id="A0A8H6P9R0"/>
<dbReference type="OrthoDB" id="190201at2759"/>
<sequence length="292" mass="31707">MMKIPLFASLLILHSFLSGIATTTPVWLTLPPTPPLPSPISKVRIPIDGAELWIQKYNEDASQTQIPLVFDHGGLGYSAYFAAVLSRLIAKGHYVIAIDRRGHGRSTFNADEVFTYDLFANNIYEQLKAAGVSKYNVVGWSDGAATTLSALLNSTISPAIEKAFLFGTFTVPSDSNASFPDTDIYSEFVTRCADEYSELQPQANFALFATKVATLEATLPQFTDVQLGTIDGSRVRIAGAQYDEVVNLDVPAKLHAAIPGSSLVTLINVSHFAPLQDPDQFSSAVEDFFFCA</sequence>
<evidence type="ECO:0000313" key="4">
    <source>
        <dbReference type="EMBL" id="KAF7165598.1"/>
    </source>
</evidence>
<evidence type="ECO:0000313" key="5">
    <source>
        <dbReference type="Proteomes" id="UP000630445"/>
    </source>
</evidence>
<evidence type="ECO:0000313" key="3">
    <source>
        <dbReference type="EMBL" id="KAF7122178.1"/>
    </source>
</evidence>
<proteinExistence type="predicted"/>
<feature type="domain" description="AB hydrolase-1" evidence="2">
    <location>
        <begin position="67"/>
        <end position="173"/>
    </location>
</feature>
<dbReference type="Pfam" id="PF00561">
    <property type="entry name" value="Abhydrolase_1"/>
    <property type="match status" value="1"/>
</dbReference>
<keyword evidence="5" id="KW-1185">Reference proteome</keyword>
<dbReference type="InterPro" id="IPR029058">
    <property type="entry name" value="AB_hydrolase_fold"/>
</dbReference>
<feature type="chain" id="PRO_5035140785" description="AB hydrolase-1 domain-containing protein" evidence="1">
    <location>
        <begin position="22"/>
        <end position="292"/>
    </location>
</feature>
<gene>
    <name evidence="3" type="ORF">CNMCM5793_000135</name>
    <name evidence="4" type="ORF">CNMCM6106_001679</name>
</gene>
<feature type="signal peptide" evidence="1">
    <location>
        <begin position="1"/>
        <end position="21"/>
    </location>
</feature>
<dbReference type="Proteomes" id="UP000630445">
    <property type="component" value="Unassembled WGS sequence"/>
</dbReference>
<dbReference type="InterPro" id="IPR050471">
    <property type="entry name" value="AB_hydrolase"/>
</dbReference>
<dbReference type="PANTHER" id="PTHR43433:SF5">
    <property type="entry name" value="AB HYDROLASE-1 DOMAIN-CONTAINING PROTEIN"/>
    <property type="match status" value="1"/>
</dbReference>
<accession>A0A8H6P9R0</accession>
<dbReference type="InterPro" id="IPR000073">
    <property type="entry name" value="AB_hydrolase_1"/>
</dbReference>
<keyword evidence="1" id="KW-0732">Signal</keyword>
<dbReference type="PANTHER" id="PTHR43433">
    <property type="entry name" value="HYDROLASE, ALPHA/BETA FOLD FAMILY PROTEIN"/>
    <property type="match status" value="1"/>
</dbReference>
<protein>
    <recommendedName>
        <fullName evidence="2">AB hydrolase-1 domain-containing protein</fullName>
    </recommendedName>
</protein>
<dbReference type="EMBL" id="JACBAD010002027">
    <property type="protein sequence ID" value="KAF7122178.1"/>
    <property type="molecule type" value="Genomic_DNA"/>
</dbReference>
<dbReference type="Proteomes" id="UP000662466">
    <property type="component" value="Unassembled WGS sequence"/>
</dbReference>